<dbReference type="Pfam" id="PF00583">
    <property type="entry name" value="Acetyltransf_1"/>
    <property type="match status" value="1"/>
</dbReference>
<organism evidence="4 5">
    <name type="scientific">Paractinoplanes rishiriensis</name>
    <dbReference type="NCBI Taxonomy" id="1050105"/>
    <lineage>
        <taxon>Bacteria</taxon>
        <taxon>Bacillati</taxon>
        <taxon>Actinomycetota</taxon>
        <taxon>Actinomycetes</taxon>
        <taxon>Micromonosporales</taxon>
        <taxon>Micromonosporaceae</taxon>
        <taxon>Paractinoplanes</taxon>
    </lineage>
</organism>
<name>A0A919MS74_9ACTN</name>
<accession>A0A919MS74</accession>
<dbReference type="EMBL" id="BOMV01000059">
    <property type="protein sequence ID" value="GIE97956.1"/>
    <property type="molecule type" value="Genomic_DNA"/>
</dbReference>
<dbReference type="PANTHER" id="PTHR43877">
    <property type="entry name" value="AMINOALKYLPHOSPHONATE N-ACETYLTRANSFERASE-RELATED-RELATED"/>
    <property type="match status" value="1"/>
</dbReference>
<dbReference type="SUPFAM" id="SSF55729">
    <property type="entry name" value="Acyl-CoA N-acyltransferases (Nat)"/>
    <property type="match status" value="2"/>
</dbReference>
<evidence type="ECO:0000256" key="1">
    <source>
        <dbReference type="ARBA" id="ARBA00022679"/>
    </source>
</evidence>
<dbReference type="Gene3D" id="3.40.630.30">
    <property type="match status" value="1"/>
</dbReference>
<dbReference type="GO" id="GO:0016747">
    <property type="term" value="F:acyltransferase activity, transferring groups other than amino-acyl groups"/>
    <property type="evidence" value="ECO:0007669"/>
    <property type="project" value="InterPro"/>
</dbReference>
<dbReference type="PROSITE" id="PS51186">
    <property type="entry name" value="GNAT"/>
    <property type="match status" value="1"/>
</dbReference>
<protein>
    <submittedName>
        <fullName evidence="4">GNAT family N-acetyltransferase</fullName>
    </submittedName>
</protein>
<dbReference type="InterPro" id="IPR050832">
    <property type="entry name" value="Bact_Acetyltransf"/>
</dbReference>
<keyword evidence="1" id="KW-0808">Transferase</keyword>
<feature type="domain" description="N-acetyltransferase" evidence="3">
    <location>
        <begin position="1"/>
        <end position="143"/>
    </location>
</feature>
<proteinExistence type="predicted"/>
<gene>
    <name evidence="4" type="ORF">Ari01nite_54210</name>
</gene>
<dbReference type="AlphaFoldDB" id="A0A919MS74"/>
<keyword evidence="2" id="KW-0012">Acyltransferase</keyword>
<evidence type="ECO:0000256" key="2">
    <source>
        <dbReference type="ARBA" id="ARBA00023315"/>
    </source>
</evidence>
<reference evidence="4" key="1">
    <citation type="submission" date="2021-01" db="EMBL/GenBank/DDBJ databases">
        <title>Whole genome shotgun sequence of Actinoplanes rishiriensis NBRC 108556.</title>
        <authorList>
            <person name="Komaki H."/>
            <person name="Tamura T."/>
        </authorList>
    </citation>
    <scope>NUCLEOTIDE SEQUENCE</scope>
    <source>
        <strain evidence="4">NBRC 108556</strain>
    </source>
</reference>
<dbReference type="CDD" id="cd04301">
    <property type="entry name" value="NAT_SF"/>
    <property type="match status" value="1"/>
</dbReference>
<dbReference type="Proteomes" id="UP000636960">
    <property type="component" value="Unassembled WGS sequence"/>
</dbReference>
<comment type="caution">
    <text evidence="4">The sequence shown here is derived from an EMBL/GenBank/DDBJ whole genome shotgun (WGS) entry which is preliminary data.</text>
</comment>
<dbReference type="InterPro" id="IPR000182">
    <property type="entry name" value="GNAT_dom"/>
</dbReference>
<sequence length="318" mass="35131">MDAPPAAYAIDRACGEHDQPDIPHMSLESFLIALANPWPGQAFERYFGYLDGEPVGHLELGLPLMDNLDNVYVGLNVLPSARRHGVGRALLDLAVERARTLGRRHLQGSTVLRHPDGPAFARVVGAAPGLEETRSRLDVRTVDQARLDAMLADAWQHAGGYRLILWTGVPADEIIDDVAYLDSRFNADAPIGDLALEPEKVDAEKIREAEQRRVQTGRTTYHAGMLHGDRLVAWTTLVGLQAEPAHAWQSITLVDRAHRGHRLGILIKLANLAQIRQLQPGVEVIDTYNAGANEHMLRINVAMGFREVDASIEWQLTL</sequence>
<evidence type="ECO:0000259" key="3">
    <source>
        <dbReference type="PROSITE" id="PS51186"/>
    </source>
</evidence>
<evidence type="ECO:0000313" key="4">
    <source>
        <dbReference type="EMBL" id="GIE97956.1"/>
    </source>
</evidence>
<evidence type="ECO:0000313" key="5">
    <source>
        <dbReference type="Proteomes" id="UP000636960"/>
    </source>
</evidence>
<dbReference type="InterPro" id="IPR016181">
    <property type="entry name" value="Acyl_CoA_acyltransferase"/>
</dbReference>
<keyword evidence="5" id="KW-1185">Reference proteome</keyword>